<dbReference type="Proteomes" id="UP000677804">
    <property type="component" value="Chromosome"/>
</dbReference>
<name>A0ABX8D9U2_9CELL</name>
<proteinExistence type="predicted"/>
<evidence type="ECO:0008006" key="3">
    <source>
        <dbReference type="Google" id="ProtNLM"/>
    </source>
</evidence>
<evidence type="ECO:0000313" key="1">
    <source>
        <dbReference type="EMBL" id="QVI62532.1"/>
    </source>
</evidence>
<dbReference type="EMBL" id="CP074405">
    <property type="protein sequence ID" value="QVI62532.1"/>
    <property type="molecule type" value="Genomic_DNA"/>
</dbReference>
<keyword evidence="2" id="KW-1185">Reference proteome</keyword>
<evidence type="ECO:0000313" key="2">
    <source>
        <dbReference type="Proteomes" id="UP000677804"/>
    </source>
</evidence>
<protein>
    <recommendedName>
        <fullName evidence="3">BON domain-containing protein</fullName>
    </recommendedName>
</protein>
<sequence length="90" mass="9300">MQAAGRAPDRRGRCAVADLDEARRAKDEIKAALAGRDGVAAVGIAREADGYGVLVRVLGDDASARRLGVPSSVHGVSVHVRATGPVTARR</sequence>
<reference evidence="1 2" key="1">
    <citation type="submission" date="2021-05" db="EMBL/GenBank/DDBJ databases">
        <title>Novel species in genus Cellulomonas.</title>
        <authorList>
            <person name="Zhang G."/>
        </authorList>
    </citation>
    <scope>NUCLEOTIDE SEQUENCE [LARGE SCALE GENOMIC DNA]</scope>
    <source>
        <strain evidence="2">zg-ZUI222</strain>
    </source>
</reference>
<gene>
    <name evidence="1" type="ORF">KG103_00805</name>
</gene>
<organism evidence="1 2">
    <name type="scientific">Cellulomonas wangleii</name>
    <dbReference type="NCBI Taxonomy" id="2816956"/>
    <lineage>
        <taxon>Bacteria</taxon>
        <taxon>Bacillati</taxon>
        <taxon>Actinomycetota</taxon>
        <taxon>Actinomycetes</taxon>
        <taxon>Micrococcales</taxon>
        <taxon>Cellulomonadaceae</taxon>
        <taxon>Cellulomonas</taxon>
    </lineage>
</organism>
<accession>A0ABX8D9U2</accession>